<name>A0A2Z5FUY4_9BACT</name>
<accession>A0A2Z5FUY4</accession>
<protein>
    <recommendedName>
        <fullName evidence="1">NIPSNAP domain-containing protein</fullName>
    </recommendedName>
</protein>
<dbReference type="SUPFAM" id="SSF54909">
    <property type="entry name" value="Dimeric alpha+beta barrel"/>
    <property type="match status" value="1"/>
</dbReference>
<dbReference type="InterPro" id="IPR011008">
    <property type="entry name" value="Dimeric_a/b-barrel"/>
</dbReference>
<evidence type="ECO:0000313" key="3">
    <source>
        <dbReference type="Proteomes" id="UP000253606"/>
    </source>
</evidence>
<feature type="domain" description="NIPSNAP" evidence="1">
    <location>
        <begin position="40"/>
        <end position="144"/>
    </location>
</feature>
<dbReference type="InterPro" id="IPR012577">
    <property type="entry name" value="NIPSNAP"/>
</dbReference>
<dbReference type="Proteomes" id="UP000253606">
    <property type="component" value="Chromosome"/>
</dbReference>
<dbReference type="AlphaFoldDB" id="A0A2Z5FUY4"/>
<keyword evidence="3" id="KW-1185">Reference proteome</keyword>
<sequence>MAGMNRRDLLQSVPALAFIAAPLQAQMTSQASSAPAGAVYELRVYHCYEGKLETLLTRFREHTMTIFERHGIHNVAYWTPTDDPLKGKTLIYLISHPSRDAATKNWQAFRDDPEWQKVQSASEANGKIVEKVDSTFMTLTDFSPHI</sequence>
<evidence type="ECO:0000259" key="1">
    <source>
        <dbReference type="Pfam" id="PF07978"/>
    </source>
</evidence>
<gene>
    <name evidence="2" type="ORF">ACPOL_1351</name>
</gene>
<dbReference type="KEGG" id="abas:ACPOL_1351"/>
<organism evidence="2 3">
    <name type="scientific">Acidisarcina polymorpha</name>
    <dbReference type="NCBI Taxonomy" id="2211140"/>
    <lineage>
        <taxon>Bacteria</taxon>
        <taxon>Pseudomonadati</taxon>
        <taxon>Acidobacteriota</taxon>
        <taxon>Terriglobia</taxon>
        <taxon>Terriglobales</taxon>
        <taxon>Acidobacteriaceae</taxon>
        <taxon>Acidisarcina</taxon>
    </lineage>
</organism>
<dbReference type="Pfam" id="PF07978">
    <property type="entry name" value="NIPSNAP"/>
    <property type="match status" value="1"/>
</dbReference>
<dbReference type="InterPro" id="IPR006311">
    <property type="entry name" value="TAT_signal"/>
</dbReference>
<dbReference type="PROSITE" id="PS51318">
    <property type="entry name" value="TAT"/>
    <property type="match status" value="1"/>
</dbReference>
<evidence type="ECO:0000313" key="2">
    <source>
        <dbReference type="EMBL" id="AXC10699.1"/>
    </source>
</evidence>
<dbReference type="EMBL" id="CP030840">
    <property type="protein sequence ID" value="AXC10699.1"/>
    <property type="molecule type" value="Genomic_DNA"/>
</dbReference>
<reference evidence="2 3" key="1">
    <citation type="journal article" date="2018" name="Front. Microbiol.">
        <title>Hydrolytic Capabilities as a Key to Environmental Success: Chitinolytic and Cellulolytic Acidobacteria From Acidic Sub-arctic Soils and Boreal Peatlands.</title>
        <authorList>
            <person name="Belova S.E."/>
            <person name="Ravin N.V."/>
            <person name="Pankratov T.A."/>
            <person name="Rakitin A.L."/>
            <person name="Ivanova A.A."/>
            <person name="Beletsky A.V."/>
            <person name="Mardanov A.V."/>
            <person name="Sinninghe Damste J.S."/>
            <person name="Dedysh S.N."/>
        </authorList>
    </citation>
    <scope>NUCLEOTIDE SEQUENCE [LARGE SCALE GENOMIC DNA]</scope>
    <source>
        <strain evidence="2 3">SBC82</strain>
    </source>
</reference>
<dbReference type="Gene3D" id="3.30.70.100">
    <property type="match status" value="1"/>
</dbReference>
<proteinExistence type="predicted"/>